<dbReference type="AlphaFoldDB" id="A0A117MM05"/>
<reference evidence="3" key="1">
    <citation type="submission" date="2015-10" db="EMBL/GenBank/DDBJ databases">
        <authorList>
            <person name="Ju K.-S."/>
            <person name="Doroghazi J.R."/>
            <person name="Metcalf W.W."/>
        </authorList>
    </citation>
    <scope>NUCLEOTIDE SEQUENCE [LARGE SCALE GENOMIC DNA]</scope>
    <source>
        <strain evidence="3">NRRL 3151</strain>
    </source>
</reference>
<keyword evidence="3" id="KW-1185">Reference proteome</keyword>
<evidence type="ECO:0000256" key="1">
    <source>
        <dbReference type="SAM" id="MobiDB-lite"/>
    </source>
</evidence>
<organism evidence="2 3">
    <name type="scientific">Streptomyces regalis</name>
    <dbReference type="NCBI Taxonomy" id="68262"/>
    <lineage>
        <taxon>Bacteria</taxon>
        <taxon>Bacillati</taxon>
        <taxon>Actinomycetota</taxon>
        <taxon>Actinomycetes</taxon>
        <taxon>Kitasatosporales</taxon>
        <taxon>Streptomycetaceae</taxon>
        <taxon>Streptomyces</taxon>
    </lineage>
</organism>
<dbReference type="EMBL" id="LLZG01000374">
    <property type="protein sequence ID" value="KUL24760.1"/>
    <property type="molecule type" value="Genomic_DNA"/>
</dbReference>
<evidence type="ECO:0000313" key="3">
    <source>
        <dbReference type="Proteomes" id="UP000053923"/>
    </source>
</evidence>
<gene>
    <name evidence="2" type="ORF">ADL12_36100</name>
</gene>
<accession>A0A117MM05</accession>
<protein>
    <submittedName>
        <fullName evidence="2">Uncharacterized protein</fullName>
    </submittedName>
</protein>
<dbReference type="Proteomes" id="UP000053923">
    <property type="component" value="Unassembled WGS sequence"/>
</dbReference>
<name>A0A117MM05_9ACTN</name>
<sequence length="94" mass="9717">MAAATRATGEAQQLAENWPEIVRAGASAFGSVDNMVLRNGADGMADMFAKALTMGGTGLGPARQLLASMNQNGQASKEDSPLNGLAHKVPMDEK</sequence>
<proteinExistence type="predicted"/>
<feature type="region of interest" description="Disordered" evidence="1">
    <location>
        <begin position="70"/>
        <end position="94"/>
    </location>
</feature>
<evidence type="ECO:0000313" key="2">
    <source>
        <dbReference type="EMBL" id="KUL24760.1"/>
    </source>
</evidence>
<comment type="caution">
    <text evidence="2">The sequence shown here is derived from an EMBL/GenBank/DDBJ whole genome shotgun (WGS) entry which is preliminary data.</text>
</comment>